<dbReference type="EMBL" id="CADCTF010000021">
    <property type="protein sequence ID" value="CAA9218239.1"/>
    <property type="molecule type" value="Genomic_DNA"/>
</dbReference>
<feature type="compositionally biased region" description="Basic and acidic residues" evidence="1">
    <location>
        <begin position="84"/>
        <end position="99"/>
    </location>
</feature>
<feature type="compositionally biased region" description="Polar residues" evidence="1">
    <location>
        <begin position="103"/>
        <end position="116"/>
    </location>
</feature>
<organism evidence="2">
    <name type="scientific">uncultured Acidimicrobiales bacterium</name>
    <dbReference type="NCBI Taxonomy" id="310071"/>
    <lineage>
        <taxon>Bacteria</taxon>
        <taxon>Bacillati</taxon>
        <taxon>Actinomycetota</taxon>
        <taxon>Acidimicrobiia</taxon>
        <taxon>Acidimicrobiales</taxon>
        <taxon>environmental samples</taxon>
    </lineage>
</organism>
<name>A0A6J4HC43_9ACTN</name>
<reference evidence="2" key="1">
    <citation type="submission" date="2020-02" db="EMBL/GenBank/DDBJ databases">
        <authorList>
            <person name="Meier V. D."/>
        </authorList>
    </citation>
    <scope>NUCLEOTIDE SEQUENCE</scope>
    <source>
        <strain evidence="2">AVDCRST_MAG50</strain>
    </source>
</reference>
<accession>A0A6J4HC43</accession>
<feature type="region of interest" description="Disordered" evidence="1">
    <location>
        <begin position="1"/>
        <end position="22"/>
    </location>
</feature>
<feature type="region of interest" description="Disordered" evidence="1">
    <location>
        <begin position="73"/>
        <end position="117"/>
    </location>
</feature>
<proteinExistence type="predicted"/>
<gene>
    <name evidence="2" type="ORF">AVDCRST_MAG50-482</name>
</gene>
<protein>
    <submittedName>
        <fullName evidence="2">Uncharacterized protein</fullName>
    </submittedName>
</protein>
<dbReference type="AlphaFoldDB" id="A0A6J4HC43"/>
<evidence type="ECO:0000313" key="2">
    <source>
        <dbReference type="EMBL" id="CAA9218239.1"/>
    </source>
</evidence>
<sequence>MKLTNCSAERREIMRRSSSRSSEEALCKGRAKYVLDDHDTGSDVGAEQVRRYGRTGRLRSEKPVRCDLPAEKRSAAVGSTVGAHRLDDGRADTARRSAEHQPAYSSRIVTERLNSSNRDRFSHCLGQQEDRNVLPPGIQWRMPHHATLPQPAS</sequence>
<feature type="compositionally biased region" description="Basic and acidic residues" evidence="1">
    <location>
        <begin position="8"/>
        <end position="22"/>
    </location>
</feature>
<evidence type="ECO:0000256" key="1">
    <source>
        <dbReference type="SAM" id="MobiDB-lite"/>
    </source>
</evidence>